<reference evidence="1" key="1">
    <citation type="submission" date="2014-09" db="EMBL/GenBank/DDBJ databases">
        <authorList>
            <person name="Magalhaes I.L.F."/>
            <person name="Oliveira U."/>
            <person name="Santos F.R."/>
            <person name="Vidigal T.H.D.A."/>
            <person name="Brescovit A.D."/>
            <person name="Santos A.J."/>
        </authorList>
    </citation>
    <scope>NUCLEOTIDE SEQUENCE</scope>
    <source>
        <tissue evidence="1">Shoot tissue taken approximately 20 cm above the soil surface</tissue>
    </source>
</reference>
<proteinExistence type="predicted"/>
<dbReference type="EMBL" id="GBRH01272144">
    <property type="protein sequence ID" value="JAD25751.1"/>
    <property type="molecule type" value="Transcribed_RNA"/>
</dbReference>
<protein>
    <submittedName>
        <fullName evidence="1">Uncharacterized protein</fullName>
    </submittedName>
</protein>
<dbReference type="AlphaFoldDB" id="A0A0A8YIE8"/>
<accession>A0A0A8YIE8</accession>
<name>A0A0A8YIE8_ARUDO</name>
<organism evidence="1">
    <name type="scientific">Arundo donax</name>
    <name type="common">Giant reed</name>
    <name type="synonym">Donax arundinaceus</name>
    <dbReference type="NCBI Taxonomy" id="35708"/>
    <lineage>
        <taxon>Eukaryota</taxon>
        <taxon>Viridiplantae</taxon>
        <taxon>Streptophyta</taxon>
        <taxon>Embryophyta</taxon>
        <taxon>Tracheophyta</taxon>
        <taxon>Spermatophyta</taxon>
        <taxon>Magnoliopsida</taxon>
        <taxon>Liliopsida</taxon>
        <taxon>Poales</taxon>
        <taxon>Poaceae</taxon>
        <taxon>PACMAD clade</taxon>
        <taxon>Arundinoideae</taxon>
        <taxon>Arundineae</taxon>
        <taxon>Arundo</taxon>
    </lineage>
</organism>
<evidence type="ECO:0000313" key="1">
    <source>
        <dbReference type="EMBL" id="JAD25751.1"/>
    </source>
</evidence>
<sequence length="54" mass="6153">MCVHNMGSCQNNWGCLYYSMDSETFRSFGPTPVMALASKKISRIMITEARVFQN</sequence>
<reference evidence="1" key="2">
    <citation type="journal article" date="2015" name="Data Brief">
        <title>Shoot transcriptome of the giant reed, Arundo donax.</title>
        <authorList>
            <person name="Barrero R.A."/>
            <person name="Guerrero F.D."/>
            <person name="Moolhuijzen P."/>
            <person name="Goolsby J.A."/>
            <person name="Tidwell J."/>
            <person name="Bellgard S.E."/>
            <person name="Bellgard M.I."/>
        </authorList>
    </citation>
    <scope>NUCLEOTIDE SEQUENCE</scope>
    <source>
        <tissue evidence="1">Shoot tissue taken approximately 20 cm above the soil surface</tissue>
    </source>
</reference>